<sequence length="426" mass="46339">MCCAPPQSFPASHSHSTISISCADAMAAANATERFQLIRENLAEVLNPEIIESILAEGRSPKIYWGTATTGRPHCGYFVPAIKIAQFLAAGCQVTILLADIHGFLDNLKAPIELVEQRTHFYRHVITAILEAVGVSTEKLRFVQGSSYQKSPEYIMDLYKMTSLVSEHDAKRAGAEVVKQTANAPLSGLLYPILQVLDEQYLDVDAQFGGLDQRKLFVAAKEWLPKIGYKERAHLLNPMVPGLQGGKMSSSDQADSKIDLLDPPEVVSKKIKKAIAAPQVVDENGVLAFVEFVLLPASGLKGGKREFKVDRERDGLEPLVYDDISQMQEDYKNDTLTPQLLKPAVAKALNELLAPIRTAYQASEDWQDVALKAYPPPAKKEKKVRDKGSRHPGGAKPAGDAALAKAIDGGETQVDGAASAVEKLTV</sequence>
<proteinExistence type="inferred from homology"/>
<evidence type="ECO:0000256" key="2">
    <source>
        <dbReference type="ARBA" id="ARBA00005594"/>
    </source>
</evidence>
<dbReference type="Pfam" id="PF00579">
    <property type="entry name" value="tRNA-synt_1b"/>
    <property type="match status" value="1"/>
</dbReference>
<feature type="compositionally biased region" description="Low complexity" evidence="13">
    <location>
        <begin position="392"/>
        <end position="402"/>
    </location>
</feature>
<dbReference type="GO" id="GO:0005524">
    <property type="term" value="F:ATP binding"/>
    <property type="evidence" value="ECO:0007669"/>
    <property type="project" value="UniProtKB-KW"/>
</dbReference>
<dbReference type="Proteomes" id="UP000054053">
    <property type="component" value="Unassembled WGS sequence"/>
</dbReference>
<evidence type="ECO:0000313" key="15">
    <source>
        <dbReference type="Proteomes" id="UP000054053"/>
    </source>
</evidence>
<dbReference type="PANTHER" id="PTHR46264:SF4">
    <property type="entry name" value="TYROSINE--TRNA LIGASE, CYTOPLASMIC"/>
    <property type="match status" value="1"/>
</dbReference>
<evidence type="ECO:0000256" key="10">
    <source>
        <dbReference type="ARBA" id="ARBA00033323"/>
    </source>
</evidence>
<evidence type="ECO:0000256" key="9">
    <source>
        <dbReference type="ARBA" id="ARBA00023146"/>
    </source>
</evidence>
<evidence type="ECO:0000313" key="14">
    <source>
        <dbReference type="EMBL" id="GAO16043.1"/>
    </source>
</evidence>
<evidence type="ECO:0000256" key="3">
    <source>
        <dbReference type="ARBA" id="ARBA00013160"/>
    </source>
</evidence>
<dbReference type="InterPro" id="IPR002307">
    <property type="entry name" value="Tyr-tRNA-ligase"/>
</dbReference>
<keyword evidence="5 12" id="KW-0436">Ligase</keyword>
<evidence type="ECO:0000256" key="12">
    <source>
        <dbReference type="RuleBase" id="RU361234"/>
    </source>
</evidence>
<keyword evidence="8 12" id="KW-0648">Protein biosynthesis</keyword>
<evidence type="ECO:0000256" key="1">
    <source>
        <dbReference type="ARBA" id="ARBA00004496"/>
    </source>
</evidence>
<keyword evidence="9 12" id="KW-0030">Aminoacyl-tRNA synthetase</keyword>
<evidence type="ECO:0000256" key="6">
    <source>
        <dbReference type="ARBA" id="ARBA00022741"/>
    </source>
</evidence>
<dbReference type="Gene3D" id="3.40.50.620">
    <property type="entry name" value="HUPs"/>
    <property type="match status" value="1"/>
</dbReference>
<dbReference type="PIRSF" id="PIRSF006588">
    <property type="entry name" value="TyrRS_arch_euk"/>
    <property type="match status" value="1"/>
</dbReference>
<organism evidence="14 15">
    <name type="scientific">Ustilaginoidea virens</name>
    <name type="common">Rice false smut fungus</name>
    <name type="synonym">Villosiclava virens</name>
    <dbReference type="NCBI Taxonomy" id="1159556"/>
    <lineage>
        <taxon>Eukaryota</taxon>
        <taxon>Fungi</taxon>
        <taxon>Dikarya</taxon>
        <taxon>Ascomycota</taxon>
        <taxon>Pezizomycotina</taxon>
        <taxon>Sordariomycetes</taxon>
        <taxon>Hypocreomycetidae</taxon>
        <taxon>Hypocreales</taxon>
        <taxon>Clavicipitaceae</taxon>
        <taxon>Ustilaginoidea</taxon>
    </lineage>
</organism>
<keyword evidence="4" id="KW-0963">Cytoplasm</keyword>
<keyword evidence="7 12" id="KW-0067">ATP-binding</keyword>
<dbReference type="NCBIfam" id="TIGR00234">
    <property type="entry name" value="tyrS"/>
    <property type="match status" value="1"/>
</dbReference>
<evidence type="ECO:0000256" key="7">
    <source>
        <dbReference type="ARBA" id="ARBA00022840"/>
    </source>
</evidence>
<dbReference type="InterPro" id="IPR023617">
    <property type="entry name" value="Tyr-tRNA-ligase_arc/euk-type"/>
</dbReference>
<evidence type="ECO:0000256" key="13">
    <source>
        <dbReference type="SAM" id="MobiDB-lite"/>
    </source>
</evidence>
<dbReference type="PRINTS" id="PR01040">
    <property type="entry name" value="TRNASYNTHTYR"/>
</dbReference>
<dbReference type="PANTHER" id="PTHR46264">
    <property type="entry name" value="TYROSINE-TRNA LIGASE"/>
    <property type="match status" value="1"/>
</dbReference>
<dbReference type="SUPFAM" id="SSF52374">
    <property type="entry name" value="Nucleotidylyl transferase"/>
    <property type="match status" value="1"/>
</dbReference>
<dbReference type="InterPro" id="IPR050489">
    <property type="entry name" value="Tyr-tRNA_synthase"/>
</dbReference>
<accession>A0A1B5KY90</accession>
<dbReference type="GO" id="GO:0005737">
    <property type="term" value="C:cytoplasm"/>
    <property type="evidence" value="ECO:0007669"/>
    <property type="project" value="UniProtKB-SubCell"/>
</dbReference>
<dbReference type="NCBIfam" id="NF006330">
    <property type="entry name" value="PRK08560.1"/>
    <property type="match status" value="1"/>
</dbReference>
<comment type="similarity">
    <text evidence="2 12">Belongs to the class-I aminoacyl-tRNA synthetase family.</text>
</comment>
<gene>
    <name evidence="14" type="ORF">UVI_02053880</name>
</gene>
<keyword evidence="6 12" id="KW-0547">Nucleotide-binding</keyword>
<reference evidence="15" key="1">
    <citation type="journal article" date="2016" name="Genome Announc.">
        <title>Genome sequence of Ustilaginoidea virens IPU010, a rice pathogenic fungus causing false smut.</title>
        <authorList>
            <person name="Kumagai T."/>
            <person name="Ishii T."/>
            <person name="Terai G."/>
            <person name="Umemura M."/>
            <person name="Machida M."/>
            <person name="Asai K."/>
        </authorList>
    </citation>
    <scope>NUCLEOTIDE SEQUENCE [LARGE SCALE GENOMIC DNA]</scope>
    <source>
        <strain evidence="15">IPU010</strain>
    </source>
</reference>
<dbReference type="FunFam" id="3.40.50.620:FF:000040">
    <property type="entry name" value="Tyrosine--tRNA ligase"/>
    <property type="match status" value="1"/>
</dbReference>
<comment type="catalytic activity">
    <reaction evidence="11 12">
        <text>tRNA(Tyr) + L-tyrosine + ATP = L-tyrosyl-tRNA(Tyr) + AMP + diphosphate + H(+)</text>
        <dbReference type="Rhea" id="RHEA:10220"/>
        <dbReference type="Rhea" id="RHEA-COMP:9706"/>
        <dbReference type="Rhea" id="RHEA-COMP:9707"/>
        <dbReference type="ChEBI" id="CHEBI:15378"/>
        <dbReference type="ChEBI" id="CHEBI:30616"/>
        <dbReference type="ChEBI" id="CHEBI:33019"/>
        <dbReference type="ChEBI" id="CHEBI:58315"/>
        <dbReference type="ChEBI" id="CHEBI:78442"/>
        <dbReference type="ChEBI" id="CHEBI:78536"/>
        <dbReference type="ChEBI" id="CHEBI:456215"/>
        <dbReference type="EC" id="6.1.1.1"/>
    </reaction>
</comment>
<dbReference type="InterPro" id="IPR002305">
    <property type="entry name" value="aa-tRNA-synth_Ic"/>
</dbReference>
<comment type="caution">
    <text evidence="14">The sequence shown here is derived from an EMBL/GenBank/DDBJ whole genome shotgun (WGS) entry which is preliminary data.</text>
</comment>
<evidence type="ECO:0000256" key="11">
    <source>
        <dbReference type="ARBA" id="ARBA00048248"/>
    </source>
</evidence>
<dbReference type="GO" id="GO:0004831">
    <property type="term" value="F:tyrosine-tRNA ligase activity"/>
    <property type="evidence" value="ECO:0007669"/>
    <property type="project" value="UniProtKB-EC"/>
</dbReference>
<dbReference type="InterPro" id="IPR014729">
    <property type="entry name" value="Rossmann-like_a/b/a_fold"/>
</dbReference>
<dbReference type="Gene3D" id="1.10.240.10">
    <property type="entry name" value="Tyrosyl-Transfer RNA Synthetase"/>
    <property type="match status" value="1"/>
</dbReference>
<dbReference type="EMBL" id="BBTG02000043">
    <property type="protein sequence ID" value="GAO16043.1"/>
    <property type="molecule type" value="Genomic_DNA"/>
</dbReference>
<dbReference type="EC" id="6.1.1.1" evidence="3 12"/>
<dbReference type="GO" id="GO:0006437">
    <property type="term" value="P:tyrosyl-tRNA aminoacylation"/>
    <property type="evidence" value="ECO:0007669"/>
    <property type="project" value="InterPro"/>
</dbReference>
<dbReference type="AlphaFoldDB" id="A0A1B5KY90"/>
<name>A0A1B5KY90_USTVR</name>
<protein>
    <recommendedName>
        <fullName evidence="3 12">Tyrosine--tRNA ligase</fullName>
        <ecNumber evidence="3 12">6.1.1.1</ecNumber>
    </recommendedName>
    <alternativeName>
        <fullName evidence="10 12">Tyrosyl-tRNA synthetase</fullName>
    </alternativeName>
</protein>
<evidence type="ECO:0000256" key="4">
    <source>
        <dbReference type="ARBA" id="ARBA00022490"/>
    </source>
</evidence>
<evidence type="ECO:0000256" key="8">
    <source>
        <dbReference type="ARBA" id="ARBA00022917"/>
    </source>
</evidence>
<comment type="subcellular location">
    <subcellularLocation>
        <location evidence="1">Cytoplasm</location>
    </subcellularLocation>
</comment>
<evidence type="ECO:0000256" key="5">
    <source>
        <dbReference type="ARBA" id="ARBA00022598"/>
    </source>
</evidence>
<feature type="region of interest" description="Disordered" evidence="13">
    <location>
        <begin position="373"/>
        <end position="402"/>
    </location>
</feature>